<dbReference type="SUPFAM" id="SSF46785">
    <property type="entry name" value="Winged helix' DNA-binding domain"/>
    <property type="match status" value="1"/>
</dbReference>
<dbReference type="GO" id="GO:0003677">
    <property type="term" value="F:DNA binding"/>
    <property type="evidence" value="ECO:0007669"/>
    <property type="project" value="UniProtKB-KW"/>
</dbReference>
<reference evidence="5 6" key="1">
    <citation type="submission" date="2016-11" db="EMBL/GenBank/DDBJ databases">
        <authorList>
            <person name="Jaros S."/>
            <person name="Januszkiewicz K."/>
            <person name="Wedrychowicz H."/>
        </authorList>
    </citation>
    <scope>NUCLEOTIDE SEQUENCE [LARGE SCALE GENOMIC DNA]</scope>
    <source>
        <strain evidence="5 6">CGMCC 1.12145</strain>
    </source>
</reference>
<gene>
    <name evidence="5" type="ORF">SAMN02927921_01790</name>
</gene>
<keyword evidence="6" id="KW-1185">Reference proteome</keyword>
<keyword evidence="1" id="KW-0805">Transcription regulation</keyword>
<accession>A0A1K1PHX8</accession>
<name>A0A1K1PHX8_9FLAO</name>
<dbReference type="EMBL" id="FPJE01000008">
    <property type="protein sequence ID" value="SFW47043.1"/>
    <property type="molecule type" value="Genomic_DNA"/>
</dbReference>
<dbReference type="InterPro" id="IPR036390">
    <property type="entry name" value="WH_DNA-bd_sf"/>
</dbReference>
<evidence type="ECO:0000256" key="2">
    <source>
        <dbReference type="ARBA" id="ARBA00023125"/>
    </source>
</evidence>
<feature type="domain" description="HTH hxlR-type" evidence="4">
    <location>
        <begin position="15"/>
        <end position="106"/>
    </location>
</feature>
<dbReference type="AlphaFoldDB" id="A0A1K1PHX8"/>
<sequence length="108" mass="12351">MPFSTRETSEKTNVKPVSVLFDLLGRSRAVDILWYLSSGTRTFRKLRDHCSPVSPTTLDKRLKELIQGCLIEKIPEGYALTTQGKDILEILKPLEPWATQWASMFEKP</sequence>
<evidence type="ECO:0000313" key="6">
    <source>
        <dbReference type="Proteomes" id="UP000182248"/>
    </source>
</evidence>
<evidence type="ECO:0000256" key="1">
    <source>
        <dbReference type="ARBA" id="ARBA00023015"/>
    </source>
</evidence>
<dbReference type="Pfam" id="PF01638">
    <property type="entry name" value="HxlR"/>
    <property type="match status" value="1"/>
</dbReference>
<dbReference type="Proteomes" id="UP000182248">
    <property type="component" value="Unassembled WGS sequence"/>
</dbReference>
<evidence type="ECO:0000313" key="5">
    <source>
        <dbReference type="EMBL" id="SFW47043.1"/>
    </source>
</evidence>
<proteinExistence type="predicted"/>
<keyword evidence="2" id="KW-0238">DNA-binding</keyword>
<dbReference type="STRING" id="1150368.SAMN02927921_01790"/>
<keyword evidence="3" id="KW-0804">Transcription</keyword>
<evidence type="ECO:0000259" key="4">
    <source>
        <dbReference type="PROSITE" id="PS51118"/>
    </source>
</evidence>
<dbReference type="InterPro" id="IPR036388">
    <property type="entry name" value="WH-like_DNA-bd_sf"/>
</dbReference>
<dbReference type="PROSITE" id="PS51118">
    <property type="entry name" value="HTH_HXLR"/>
    <property type="match status" value="1"/>
</dbReference>
<evidence type="ECO:0000256" key="3">
    <source>
        <dbReference type="ARBA" id="ARBA00023163"/>
    </source>
</evidence>
<dbReference type="InterPro" id="IPR002577">
    <property type="entry name" value="HTH_HxlR"/>
</dbReference>
<dbReference type="PANTHER" id="PTHR33204:SF37">
    <property type="entry name" value="HTH-TYPE TRANSCRIPTIONAL REGULATOR YODB"/>
    <property type="match status" value="1"/>
</dbReference>
<protein>
    <submittedName>
        <fullName evidence="5">Transcriptional regulator, HxlR family</fullName>
    </submittedName>
</protein>
<dbReference type="PANTHER" id="PTHR33204">
    <property type="entry name" value="TRANSCRIPTIONAL REGULATOR, MARR FAMILY"/>
    <property type="match status" value="1"/>
</dbReference>
<organism evidence="5 6">
    <name type="scientific">Sinomicrobium oceani</name>
    <dbReference type="NCBI Taxonomy" id="1150368"/>
    <lineage>
        <taxon>Bacteria</taxon>
        <taxon>Pseudomonadati</taxon>
        <taxon>Bacteroidota</taxon>
        <taxon>Flavobacteriia</taxon>
        <taxon>Flavobacteriales</taxon>
        <taxon>Flavobacteriaceae</taxon>
        <taxon>Sinomicrobium</taxon>
    </lineage>
</organism>
<dbReference type="Gene3D" id="1.10.10.10">
    <property type="entry name" value="Winged helix-like DNA-binding domain superfamily/Winged helix DNA-binding domain"/>
    <property type="match status" value="1"/>
</dbReference>